<evidence type="ECO:0000256" key="1">
    <source>
        <dbReference type="SAM" id="Phobius"/>
    </source>
</evidence>
<keyword evidence="1" id="KW-0812">Transmembrane</keyword>
<dbReference type="AlphaFoldDB" id="A0A4W5L2X5"/>
<keyword evidence="1" id="KW-1133">Transmembrane helix</keyword>
<keyword evidence="1" id="KW-0472">Membrane</keyword>
<feature type="transmembrane region" description="Helical" evidence="1">
    <location>
        <begin position="73"/>
        <end position="93"/>
    </location>
</feature>
<dbReference type="Proteomes" id="UP000314982">
    <property type="component" value="Unassembled WGS sequence"/>
</dbReference>
<keyword evidence="3" id="KW-1185">Reference proteome</keyword>
<evidence type="ECO:0000313" key="3">
    <source>
        <dbReference type="Proteomes" id="UP000314982"/>
    </source>
</evidence>
<reference evidence="2" key="2">
    <citation type="submission" date="2025-08" db="UniProtKB">
        <authorList>
            <consortium name="Ensembl"/>
        </authorList>
    </citation>
    <scope>IDENTIFICATION</scope>
</reference>
<accession>A0A4W5L2X5</accession>
<dbReference type="GeneTree" id="ENSGT00390000013236"/>
<dbReference type="Ensembl" id="ENSHHUT00000019479.1">
    <property type="protein sequence ID" value="ENSHHUP00000018804.1"/>
    <property type="gene ID" value="ENSHHUG00000011719.1"/>
</dbReference>
<proteinExistence type="predicted"/>
<sequence>MYCVLTFCRKHYPLYRPNDAECTGHDAASPEERHQVFHERYDVLSQEASQRGTFSRTDFQLAKCFLPEESSVVAIYCSTAMVVSLLLMAHLHLTKTSMLLATNLMGKHKGF</sequence>
<name>A0A4W5L2X5_9TELE</name>
<reference evidence="3" key="1">
    <citation type="submission" date="2018-06" db="EMBL/GenBank/DDBJ databases">
        <title>Genome assembly of Danube salmon.</title>
        <authorList>
            <person name="Macqueen D.J."/>
            <person name="Gundappa M.K."/>
        </authorList>
    </citation>
    <scope>NUCLEOTIDE SEQUENCE [LARGE SCALE GENOMIC DNA]</scope>
</reference>
<evidence type="ECO:0000313" key="2">
    <source>
        <dbReference type="Ensembl" id="ENSHHUP00000018804.1"/>
    </source>
</evidence>
<organism evidence="2 3">
    <name type="scientific">Hucho hucho</name>
    <name type="common">huchen</name>
    <dbReference type="NCBI Taxonomy" id="62062"/>
    <lineage>
        <taxon>Eukaryota</taxon>
        <taxon>Metazoa</taxon>
        <taxon>Chordata</taxon>
        <taxon>Craniata</taxon>
        <taxon>Vertebrata</taxon>
        <taxon>Euteleostomi</taxon>
        <taxon>Actinopterygii</taxon>
        <taxon>Neopterygii</taxon>
        <taxon>Teleostei</taxon>
        <taxon>Protacanthopterygii</taxon>
        <taxon>Salmoniformes</taxon>
        <taxon>Salmonidae</taxon>
        <taxon>Salmoninae</taxon>
        <taxon>Hucho</taxon>
    </lineage>
</organism>
<reference evidence="2" key="3">
    <citation type="submission" date="2025-09" db="UniProtKB">
        <authorList>
            <consortium name="Ensembl"/>
        </authorList>
    </citation>
    <scope>IDENTIFICATION</scope>
</reference>
<protein>
    <submittedName>
        <fullName evidence="2">Uncharacterized protein</fullName>
    </submittedName>
</protein>